<gene>
    <name evidence="1" type="ORF">PanWU01x14_037680</name>
</gene>
<keyword evidence="2" id="KW-1185">Reference proteome</keyword>
<name>A0A2P5DS03_PARAD</name>
<reference evidence="2" key="1">
    <citation type="submission" date="2016-06" db="EMBL/GenBank/DDBJ databases">
        <title>Parallel loss of symbiosis genes in relatives of nitrogen-fixing non-legume Parasponia.</title>
        <authorList>
            <person name="Van Velzen R."/>
            <person name="Holmer R."/>
            <person name="Bu F."/>
            <person name="Rutten L."/>
            <person name="Van Zeijl A."/>
            <person name="Liu W."/>
            <person name="Santuari L."/>
            <person name="Cao Q."/>
            <person name="Sharma T."/>
            <person name="Shen D."/>
            <person name="Roswanjaya Y."/>
            <person name="Wardhani T."/>
            <person name="Kalhor M.S."/>
            <person name="Jansen J."/>
            <person name="Van den Hoogen J."/>
            <person name="Gungor B."/>
            <person name="Hartog M."/>
            <person name="Hontelez J."/>
            <person name="Verver J."/>
            <person name="Yang W.-C."/>
            <person name="Schijlen E."/>
            <person name="Repin R."/>
            <person name="Schilthuizen M."/>
            <person name="Schranz E."/>
            <person name="Heidstra R."/>
            <person name="Miyata K."/>
            <person name="Fedorova E."/>
            <person name="Kohlen W."/>
            <person name="Bisseling T."/>
            <person name="Smit S."/>
            <person name="Geurts R."/>
        </authorList>
    </citation>
    <scope>NUCLEOTIDE SEQUENCE [LARGE SCALE GENOMIC DNA]</scope>
    <source>
        <strain evidence="2">cv. WU1-14</strain>
    </source>
</reference>
<evidence type="ECO:0000313" key="1">
    <source>
        <dbReference type="EMBL" id="PON76052.1"/>
    </source>
</evidence>
<accession>A0A2P5DS03</accession>
<sequence length="41" mass="4693">MASLWRMAAPTAVRLWLKMFQGIVDLVQLVAVPETYRNCVN</sequence>
<comment type="caution">
    <text evidence="1">The sequence shown here is derived from an EMBL/GenBank/DDBJ whole genome shotgun (WGS) entry which is preliminary data.</text>
</comment>
<evidence type="ECO:0000313" key="2">
    <source>
        <dbReference type="Proteomes" id="UP000237105"/>
    </source>
</evidence>
<organism evidence="1 2">
    <name type="scientific">Parasponia andersonii</name>
    <name type="common">Sponia andersonii</name>
    <dbReference type="NCBI Taxonomy" id="3476"/>
    <lineage>
        <taxon>Eukaryota</taxon>
        <taxon>Viridiplantae</taxon>
        <taxon>Streptophyta</taxon>
        <taxon>Embryophyta</taxon>
        <taxon>Tracheophyta</taxon>
        <taxon>Spermatophyta</taxon>
        <taxon>Magnoliopsida</taxon>
        <taxon>eudicotyledons</taxon>
        <taxon>Gunneridae</taxon>
        <taxon>Pentapetalae</taxon>
        <taxon>rosids</taxon>
        <taxon>fabids</taxon>
        <taxon>Rosales</taxon>
        <taxon>Cannabaceae</taxon>
        <taxon>Parasponia</taxon>
    </lineage>
</organism>
<protein>
    <submittedName>
        <fullName evidence="1">Uncharacterized protein</fullName>
    </submittedName>
</protein>
<dbReference type="Proteomes" id="UP000237105">
    <property type="component" value="Unassembled WGS sequence"/>
</dbReference>
<dbReference type="AlphaFoldDB" id="A0A2P5DS03"/>
<proteinExistence type="predicted"/>
<dbReference type="EMBL" id="JXTB01000020">
    <property type="protein sequence ID" value="PON76052.1"/>
    <property type="molecule type" value="Genomic_DNA"/>
</dbReference>